<dbReference type="Proteomes" id="UP000270094">
    <property type="component" value="Unassembled WGS sequence"/>
</dbReference>
<name>A0A3P7I1W3_STRVU</name>
<dbReference type="AlphaFoldDB" id="A0A3P7I1W3"/>
<keyword evidence="2" id="KW-1185">Reference proteome</keyword>
<dbReference type="EMBL" id="UYYB01003317">
    <property type="protein sequence ID" value="VDM66620.1"/>
    <property type="molecule type" value="Genomic_DNA"/>
</dbReference>
<evidence type="ECO:0000313" key="1">
    <source>
        <dbReference type="EMBL" id="VDM66620.1"/>
    </source>
</evidence>
<proteinExistence type="predicted"/>
<protein>
    <submittedName>
        <fullName evidence="1">Uncharacterized protein</fullName>
    </submittedName>
</protein>
<organism evidence="1 2">
    <name type="scientific">Strongylus vulgaris</name>
    <name type="common">Blood worm</name>
    <dbReference type="NCBI Taxonomy" id="40348"/>
    <lineage>
        <taxon>Eukaryota</taxon>
        <taxon>Metazoa</taxon>
        <taxon>Ecdysozoa</taxon>
        <taxon>Nematoda</taxon>
        <taxon>Chromadorea</taxon>
        <taxon>Rhabditida</taxon>
        <taxon>Rhabditina</taxon>
        <taxon>Rhabditomorpha</taxon>
        <taxon>Strongyloidea</taxon>
        <taxon>Strongylidae</taxon>
        <taxon>Strongylus</taxon>
    </lineage>
</organism>
<gene>
    <name evidence="1" type="ORF">SVUK_LOCUS1618</name>
</gene>
<reference evidence="1 2" key="1">
    <citation type="submission" date="2018-11" db="EMBL/GenBank/DDBJ databases">
        <authorList>
            <consortium name="Pathogen Informatics"/>
        </authorList>
    </citation>
    <scope>NUCLEOTIDE SEQUENCE [LARGE SCALE GENOMIC DNA]</scope>
</reference>
<dbReference type="OrthoDB" id="19039at2759"/>
<evidence type="ECO:0000313" key="2">
    <source>
        <dbReference type="Proteomes" id="UP000270094"/>
    </source>
</evidence>
<accession>A0A3P7I1W3</accession>
<sequence>MSVYIDNACAQTGVSRFMQLYDAWEYNKTETLTPEDMERFDFLMIGTYTGNLKDIVTKNYSTYHRVMFAIPAFHRFTLK</sequence>